<name>A0A1R1Y391_9FUNG</name>
<accession>A0A1R1Y391</accession>
<evidence type="ECO:0000313" key="2">
    <source>
        <dbReference type="EMBL" id="OMJ21329.1"/>
    </source>
</evidence>
<feature type="compositionally biased region" description="Polar residues" evidence="1">
    <location>
        <begin position="13"/>
        <end position="26"/>
    </location>
</feature>
<organism evidence="2 3">
    <name type="scientific">Smittium culicis</name>
    <dbReference type="NCBI Taxonomy" id="133412"/>
    <lineage>
        <taxon>Eukaryota</taxon>
        <taxon>Fungi</taxon>
        <taxon>Fungi incertae sedis</taxon>
        <taxon>Zoopagomycota</taxon>
        <taxon>Kickxellomycotina</taxon>
        <taxon>Harpellomycetes</taxon>
        <taxon>Harpellales</taxon>
        <taxon>Legeriomycetaceae</taxon>
        <taxon>Smittium</taxon>
    </lineage>
</organism>
<reference evidence="2 3" key="1">
    <citation type="submission" date="2017-01" db="EMBL/GenBank/DDBJ databases">
        <authorList>
            <person name="Mah S.A."/>
            <person name="Swanson W.J."/>
            <person name="Moy G.W."/>
            <person name="Vacquier V.D."/>
        </authorList>
    </citation>
    <scope>NUCLEOTIDE SEQUENCE [LARGE SCALE GENOMIC DNA]</scope>
    <source>
        <strain evidence="2 3">GSMNP</strain>
    </source>
</reference>
<dbReference type="Proteomes" id="UP000187283">
    <property type="component" value="Unassembled WGS sequence"/>
</dbReference>
<dbReference type="EMBL" id="LSSN01001027">
    <property type="protein sequence ID" value="OMJ21329.1"/>
    <property type="molecule type" value="Genomic_DNA"/>
</dbReference>
<comment type="caution">
    <text evidence="2">The sequence shown here is derived from an EMBL/GenBank/DDBJ whole genome shotgun (WGS) entry which is preliminary data.</text>
</comment>
<dbReference type="AlphaFoldDB" id="A0A1R1Y391"/>
<evidence type="ECO:0000256" key="1">
    <source>
        <dbReference type="SAM" id="MobiDB-lite"/>
    </source>
</evidence>
<feature type="region of interest" description="Disordered" evidence="1">
    <location>
        <begin position="1"/>
        <end position="26"/>
    </location>
</feature>
<gene>
    <name evidence="2" type="ORF">AYI70_g3548</name>
</gene>
<protein>
    <submittedName>
        <fullName evidence="2">Uncharacterized protein</fullName>
    </submittedName>
</protein>
<feature type="non-terminal residue" evidence="2">
    <location>
        <position position="26"/>
    </location>
</feature>
<sequence length="26" mass="2776">MDSCTDDGDGLVSSETHSQMDTDTDL</sequence>
<evidence type="ECO:0000313" key="3">
    <source>
        <dbReference type="Proteomes" id="UP000187283"/>
    </source>
</evidence>
<keyword evidence="3" id="KW-1185">Reference proteome</keyword>
<proteinExistence type="predicted"/>